<evidence type="ECO:0000313" key="2">
    <source>
        <dbReference type="Proteomes" id="UP000218287"/>
    </source>
</evidence>
<evidence type="ECO:0000313" key="1">
    <source>
        <dbReference type="EMBL" id="BAY15259.1"/>
    </source>
</evidence>
<name>A0A1Z4GCQ0_9CYAN</name>
<gene>
    <name evidence="1" type="ORF">NIES21_10740</name>
</gene>
<keyword evidence="2" id="KW-1185">Reference proteome</keyword>
<sequence length="88" mass="10534">MKYSSVIIDKNPVLCVHRSHNLLLWFVTFTRYCFMSDQQKVIELIKRLPPDVSIHHIIQEIEFLAAIHEGVNEISKYKEYQLTQLNRY</sequence>
<dbReference type="Proteomes" id="UP000218287">
    <property type="component" value="Chromosome"/>
</dbReference>
<reference evidence="1 2" key="1">
    <citation type="submission" date="2017-06" db="EMBL/GenBank/DDBJ databases">
        <title>Genome sequencing of cyanobaciteial culture collection at National Institute for Environmental Studies (NIES).</title>
        <authorList>
            <person name="Hirose Y."/>
            <person name="Shimura Y."/>
            <person name="Fujisawa T."/>
            <person name="Nakamura Y."/>
            <person name="Kawachi M."/>
        </authorList>
    </citation>
    <scope>NUCLEOTIDE SEQUENCE [LARGE SCALE GENOMIC DNA]</scope>
    <source>
        <strain evidence="1 2">NIES-21</strain>
    </source>
</reference>
<organism evidence="1 2">
    <name type="scientific">Anabaenopsis circularis NIES-21</name>
    <dbReference type="NCBI Taxonomy" id="1085406"/>
    <lineage>
        <taxon>Bacteria</taxon>
        <taxon>Bacillati</taxon>
        <taxon>Cyanobacteriota</taxon>
        <taxon>Cyanophyceae</taxon>
        <taxon>Nostocales</taxon>
        <taxon>Nodulariaceae</taxon>
        <taxon>Anabaenopsis</taxon>
    </lineage>
</organism>
<proteinExistence type="predicted"/>
<protein>
    <submittedName>
        <fullName evidence="1">Uncharacterized protein</fullName>
    </submittedName>
</protein>
<accession>A0A1Z4GCQ0</accession>
<dbReference type="OrthoDB" id="489097at2"/>
<dbReference type="AlphaFoldDB" id="A0A1Z4GCQ0"/>
<dbReference type="EMBL" id="AP018174">
    <property type="protein sequence ID" value="BAY15259.1"/>
    <property type="molecule type" value="Genomic_DNA"/>
</dbReference>